<sequence>MVPLAAEPPFFLACFILASFTCASTKFSMRFTSSCFMKLILSRSISRDCFCLALSTRSYISANASIALASSPTPPSPPLLLSLRRRRLLLPPECDETERDGDRRELLLLLSPRSPESSESEIAAAAAAACWINAAAGSGAPRR</sequence>
<keyword evidence="2" id="KW-1185">Reference proteome</keyword>
<evidence type="ECO:0000313" key="2">
    <source>
        <dbReference type="Proteomes" id="UP000015106"/>
    </source>
</evidence>
<gene>
    <name evidence="1" type="primary">LOC125528809</name>
</gene>
<accession>A0A8R7P6Y6</accession>
<reference evidence="1" key="2">
    <citation type="submission" date="2018-03" db="EMBL/GenBank/DDBJ databases">
        <title>The Triticum urartu genome reveals the dynamic nature of wheat genome evolution.</title>
        <authorList>
            <person name="Ling H."/>
            <person name="Ma B."/>
            <person name="Shi X."/>
            <person name="Liu H."/>
            <person name="Dong L."/>
            <person name="Sun H."/>
            <person name="Cao Y."/>
            <person name="Gao Q."/>
            <person name="Zheng S."/>
            <person name="Li Y."/>
            <person name="Yu Y."/>
            <person name="Du H."/>
            <person name="Qi M."/>
            <person name="Li Y."/>
            <person name="Yu H."/>
            <person name="Cui Y."/>
            <person name="Wang N."/>
            <person name="Chen C."/>
            <person name="Wu H."/>
            <person name="Zhao Y."/>
            <person name="Zhang J."/>
            <person name="Li Y."/>
            <person name="Zhou W."/>
            <person name="Zhang B."/>
            <person name="Hu W."/>
            <person name="Eijk M."/>
            <person name="Tang J."/>
            <person name="Witsenboer H."/>
            <person name="Zhao S."/>
            <person name="Li Z."/>
            <person name="Zhang A."/>
            <person name="Wang D."/>
            <person name="Liang C."/>
        </authorList>
    </citation>
    <scope>NUCLEOTIDE SEQUENCE [LARGE SCALE GENOMIC DNA]</scope>
    <source>
        <strain evidence="1">cv. G1812</strain>
    </source>
</reference>
<evidence type="ECO:0000313" key="1">
    <source>
        <dbReference type="EnsemblPlants" id="TuG1812G0100004309.01.T01.cds461363"/>
    </source>
</evidence>
<protein>
    <submittedName>
        <fullName evidence="1">Uncharacterized protein</fullName>
    </submittedName>
</protein>
<proteinExistence type="predicted"/>
<organism evidence="1 2">
    <name type="scientific">Triticum urartu</name>
    <name type="common">Red wild einkorn</name>
    <name type="synonym">Crithodium urartu</name>
    <dbReference type="NCBI Taxonomy" id="4572"/>
    <lineage>
        <taxon>Eukaryota</taxon>
        <taxon>Viridiplantae</taxon>
        <taxon>Streptophyta</taxon>
        <taxon>Embryophyta</taxon>
        <taxon>Tracheophyta</taxon>
        <taxon>Spermatophyta</taxon>
        <taxon>Magnoliopsida</taxon>
        <taxon>Liliopsida</taxon>
        <taxon>Poales</taxon>
        <taxon>Poaceae</taxon>
        <taxon>BOP clade</taxon>
        <taxon>Pooideae</taxon>
        <taxon>Triticodae</taxon>
        <taxon>Triticeae</taxon>
        <taxon>Triticinae</taxon>
        <taxon>Triticum</taxon>
    </lineage>
</organism>
<dbReference type="Proteomes" id="UP000015106">
    <property type="component" value="Chromosome 1"/>
</dbReference>
<name>A0A8R7P6Y6_TRIUA</name>
<dbReference type="EnsemblPlants" id="TuG1812G0100004309.01.T01">
    <property type="protein sequence ID" value="TuG1812G0100004309.01.T01.cds461363"/>
    <property type="gene ID" value="TuG1812G0100004309.01"/>
</dbReference>
<reference evidence="2" key="1">
    <citation type="journal article" date="2013" name="Nature">
        <title>Draft genome of the wheat A-genome progenitor Triticum urartu.</title>
        <authorList>
            <person name="Ling H.Q."/>
            <person name="Zhao S."/>
            <person name="Liu D."/>
            <person name="Wang J."/>
            <person name="Sun H."/>
            <person name="Zhang C."/>
            <person name="Fan H."/>
            <person name="Li D."/>
            <person name="Dong L."/>
            <person name="Tao Y."/>
            <person name="Gao C."/>
            <person name="Wu H."/>
            <person name="Li Y."/>
            <person name="Cui Y."/>
            <person name="Guo X."/>
            <person name="Zheng S."/>
            <person name="Wang B."/>
            <person name="Yu K."/>
            <person name="Liang Q."/>
            <person name="Yang W."/>
            <person name="Lou X."/>
            <person name="Chen J."/>
            <person name="Feng M."/>
            <person name="Jian J."/>
            <person name="Zhang X."/>
            <person name="Luo G."/>
            <person name="Jiang Y."/>
            <person name="Liu J."/>
            <person name="Wang Z."/>
            <person name="Sha Y."/>
            <person name="Zhang B."/>
            <person name="Wu H."/>
            <person name="Tang D."/>
            <person name="Shen Q."/>
            <person name="Xue P."/>
            <person name="Zou S."/>
            <person name="Wang X."/>
            <person name="Liu X."/>
            <person name="Wang F."/>
            <person name="Yang Y."/>
            <person name="An X."/>
            <person name="Dong Z."/>
            <person name="Zhang K."/>
            <person name="Zhang X."/>
            <person name="Luo M.C."/>
            <person name="Dvorak J."/>
            <person name="Tong Y."/>
            <person name="Wang J."/>
            <person name="Yang H."/>
            <person name="Li Z."/>
            <person name="Wang D."/>
            <person name="Zhang A."/>
            <person name="Wang J."/>
        </authorList>
    </citation>
    <scope>NUCLEOTIDE SEQUENCE</scope>
    <source>
        <strain evidence="2">cv. G1812</strain>
    </source>
</reference>
<reference evidence="1" key="3">
    <citation type="submission" date="2022-06" db="UniProtKB">
        <authorList>
            <consortium name="EnsemblPlants"/>
        </authorList>
    </citation>
    <scope>IDENTIFICATION</scope>
</reference>
<dbReference type="AlphaFoldDB" id="A0A8R7P6Y6"/>
<dbReference type="Gramene" id="TuG1812G0100004309.01.T01">
    <property type="protein sequence ID" value="TuG1812G0100004309.01.T01.cds461363"/>
    <property type="gene ID" value="TuG1812G0100004309.01"/>
</dbReference>